<feature type="region of interest" description="Disordered" evidence="1">
    <location>
        <begin position="103"/>
        <end position="221"/>
    </location>
</feature>
<accession>A0A6A5X5N0</accession>
<feature type="compositionally biased region" description="Polar residues" evidence="1">
    <location>
        <begin position="123"/>
        <end position="141"/>
    </location>
</feature>
<dbReference type="GeneID" id="54278930"/>
<feature type="compositionally biased region" description="Polar residues" evidence="1">
    <location>
        <begin position="169"/>
        <end position="181"/>
    </location>
</feature>
<gene>
    <name evidence="2" type="ORF">BU24DRAFT_172980</name>
</gene>
<dbReference type="RefSeq" id="XP_033376617.1">
    <property type="nucleotide sequence ID" value="XM_033521533.1"/>
</dbReference>
<proteinExistence type="predicted"/>
<evidence type="ECO:0000313" key="3">
    <source>
        <dbReference type="Proteomes" id="UP000799778"/>
    </source>
</evidence>
<protein>
    <submittedName>
        <fullName evidence="2">Uncharacterized protein</fullName>
    </submittedName>
</protein>
<reference evidence="2" key="1">
    <citation type="journal article" date="2020" name="Stud. Mycol.">
        <title>101 Dothideomycetes genomes: a test case for predicting lifestyles and emergence of pathogens.</title>
        <authorList>
            <person name="Haridas S."/>
            <person name="Albert R."/>
            <person name="Binder M."/>
            <person name="Bloem J."/>
            <person name="Labutti K."/>
            <person name="Salamov A."/>
            <person name="Andreopoulos B."/>
            <person name="Baker S."/>
            <person name="Barry K."/>
            <person name="Bills G."/>
            <person name="Bluhm B."/>
            <person name="Cannon C."/>
            <person name="Castanera R."/>
            <person name="Culley D."/>
            <person name="Daum C."/>
            <person name="Ezra D."/>
            <person name="Gonzalez J."/>
            <person name="Henrissat B."/>
            <person name="Kuo A."/>
            <person name="Liang C."/>
            <person name="Lipzen A."/>
            <person name="Lutzoni F."/>
            <person name="Magnuson J."/>
            <person name="Mondo S."/>
            <person name="Nolan M."/>
            <person name="Ohm R."/>
            <person name="Pangilinan J."/>
            <person name="Park H.-J."/>
            <person name="Ramirez L."/>
            <person name="Alfaro M."/>
            <person name="Sun H."/>
            <person name="Tritt A."/>
            <person name="Yoshinaga Y."/>
            <person name="Zwiers L.-H."/>
            <person name="Turgeon B."/>
            <person name="Goodwin S."/>
            <person name="Spatafora J."/>
            <person name="Crous P."/>
            <person name="Grigoriev I."/>
        </authorList>
    </citation>
    <scope>NUCLEOTIDE SEQUENCE</scope>
    <source>
        <strain evidence="2">CBS 175.79</strain>
    </source>
</reference>
<feature type="compositionally biased region" description="Low complexity" evidence="1">
    <location>
        <begin position="143"/>
        <end position="153"/>
    </location>
</feature>
<dbReference type="AlphaFoldDB" id="A0A6A5X5N0"/>
<evidence type="ECO:0000313" key="2">
    <source>
        <dbReference type="EMBL" id="KAF2008278.1"/>
    </source>
</evidence>
<dbReference type="Proteomes" id="UP000799778">
    <property type="component" value="Unassembled WGS sequence"/>
</dbReference>
<keyword evidence="3" id="KW-1185">Reference proteome</keyword>
<dbReference type="EMBL" id="ML978097">
    <property type="protein sequence ID" value="KAF2008278.1"/>
    <property type="molecule type" value="Genomic_DNA"/>
</dbReference>
<evidence type="ECO:0000256" key="1">
    <source>
        <dbReference type="SAM" id="MobiDB-lite"/>
    </source>
</evidence>
<name>A0A6A5X5N0_9PLEO</name>
<feature type="compositionally biased region" description="Basic and acidic residues" evidence="1">
    <location>
        <begin position="193"/>
        <end position="207"/>
    </location>
</feature>
<feature type="non-terminal residue" evidence="2">
    <location>
        <position position="221"/>
    </location>
</feature>
<sequence>MADAIARGGHTTAPAGDETCPQAVSISTMLAMIKKIREVEAFISTLDGQPSHRAAVNVYYKSALHLTGKRKAALSPDDRNYMAALLHQSASRVPAESTIVALSPSGQHDHGRASGGDAPLGHSDTTSFAPTCSAGTSTVETHASASVAMASSSRVHTKSNRGPRENVGLGQSRSTSQSNGQEPVVPKKRKQSRGHETVDEEGRERTRSRLSPKAESVHVPN</sequence>
<organism evidence="2 3">
    <name type="scientific">Aaosphaeria arxii CBS 175.79</name>
    <dbReference type="NCBI Taxonomy" id="1450172"/>
    <lineage>
        <taxon>Eukaryota</taxon>
        <taxon>Fungi</taxon>
        <taxon>Dikarya</taxon>
        <taxon>Ascomycota</taxon>
        <taxon>Pezizomycotina</taxon>
        <taxon>Dothideomycetes</taxon>
        <taxon>Pleosporomycetidae</taxon>
        <taxon>Pleosporales</taxon>
        <taxon>Pleosporales incertae sedis</taxon>
        <taxon>Aaosphaeria</taxon>
    </lineage>
</organism>